<feature type="region of interest" description="Disordered" evidence="6">
    <location>
        <begin position="283"/>
        <end position="352"/>
    </location>
</feature>
<keyword evidence="5" id="KW-0539">Nucleus</keyword>
<dbReference type="GO" id="GO:0016251">
    <property type="term" value="F:RNA polymerase II general transcription initiation factor activity"/>
    <property type="evidence" value="ECO:0007669"/>
    <property type="project" value="TreeGrafter"/>
</dbReference>
<evidence type="ECO:0000256" key="2">
    <source>
        <dbReference type="ARBA" id="ARBA00009368"/>
    </source>
</evidence>
<dbReference type="Pfam" id="PF04658">
    <property type="entry name" value="TAFII55_N"/>
    <property type="match status" value="1"/>
</dbReference>
<dbReference type="PANTHER" id="PTHR12228:SF0">
    <property type="entry name" value="TATA-BOX BINDING PROTEIN ASSOCIATED FACTOR 7"/>
    <property type="match status" value="1"/>
</dbReference>
<feature type="compositionally biased region" description="Basic and acidic residues" evidence="6">
    <location>
        <begin position="283"/>
        <end position="295"/>
    </location>
</feature>
<evidence type="ECO:0000313" key="9">
    <source>
        <dbReference type="EMBL" id="CAD9811222.1"/>
    </source>
</evidence>
<gene>
    <name evidence="8" type="ORF">ASEP1449_LOCUS3046</name>
    <name evidence="9" type="ORF">ASEP1449_LOCUS3047</name>
</gene>
<proteinExistence type="inferred from homology"/>
<evidence type="ECO:0000256" key="6">
    <source>
        <dbReference type="SAM" id="MobiDB-lite"/>
    </source>
</evidence>
<evidence type="ECO:0000256" key="5">
    <source>
        <dbReference type="ARBA" id="ARBA00023242"/>
    </source>
</evidence>
<dbReference type="EMBL" id="HBHQ01004586">
    <property type="protein sequence ID" value="CAD9811221.1"/>
    <property type="molecule type" value="Transcribed_RNA"/>
</dbReference>
<dbReference type="GO" id="GO:0005669">
    <property type="term" value="C:transcription factor TFIID complex"/>
    <property type="evidence" value="ECO:0007669"/>
    <property type="project" value="InterPro"/>
</dbReference>
<dbReference type="SMART" id="SM01370">
    <property type="entry name" value="TAFII55_N"/>
    <property type="match status" value="1"/>
</dbReference>
<feature type="region of interest" description="Disordered" evidence="6">
    <location>
        <begin position="32"/>
        <end position="67"/>
    </location>
</feature>
<reference evidence="8" key="1">
    <citation type="submission" date="2021-01" db="EMBL/GenBank/DDBJ databases">
        <authorList>
            <person name="Corre E."/>
            <person name="Pelletier E."/>
            <person name="Niang G."/>
            <person name="Scheremetjew M."/>
            <person name="Finn R."/>
            <person name="Kale V."/>
            <person name="Holt S."/>
            <person name="Cochrane G."/>
            <person name="Meng A."/>
            <person name="Brown T."/>
            <person name="Cohen L."/>
        </authorList>
    </citation>
    <scope>NUCLEOTIDE SEQUENCE</scope>
    <source>
        <strain evidence="8">CCMP2084</strain>
    </source>
</reference>
<dbReference type="CDD" id="cd08047">
    <property type="entry name" value="TAF7"/>
    <property type="match status" value="1"/>
</dbReference>
<keyword evidence="4" id="KW-0804">Transcription</keyword>
<dbReference type="PANTHER" id="PTHR12228">
    <property type="entry name" value="TRANSCRIPTION INITIATION FACTOR TFIID 55 KD SUBUNIT-RELATED"/>
    <property type="match status" value="1"/>
</dbReference>
<name>A0A6T7FFZ8_9STRA</name>
<comment type="similarity">
    <text evidence="2">Belongs to the TAF7 family.</text>
</comment>
<protein>
    <recommendedName>
        <fullName evidence="7">TAFII55 protein conserved region domain-containing protein</fullName>
    </recommendedName>
</protein>
<dbReference type="EMBL" id="HBHQ01004587">
    <property type="protein sequence ID" value="CAD9811222.1"/>
    <property type="molecule type" value="Transcribed_RNA"/>
</dbReference>
<evidence type="ECO:0000313" key="8">
    <source>
        <dbReference type="EMBL" id="CAD9811221.1"/>
    </source>
</evidence>
<feature type="compositionally biased region" description="Basic and acidic residues" evidence="6">
    <location>
        <begin position="303"/>
        <end position="336"/>
    </location>
</feature>
<dbReference type="GO" id="GO:0051123">
    <property type="term" value="P:RNA polymerase II preinitiation complex assembly"/>
    <property type="evidence" value="ECO:0007669"/>
    <property type="project" value="TreeGrafter"/>
</dbReference>
<keyword evidence="3" id="KW-0805">Transcription regulation</keyword>
<evidence type="ECO:0000259" key="7">
    <source>
        <dbReference type="SMART" id="SM01370"/>
    </source>
</evidence>
<evidence type="ECO:0000256" key="4">
    <source>
        <dbReference type="ARBA" id="ARBA00023163"/>
    </source>
</evidence>
<feature type="domain" description="TAFII55 protein conserved region" evidence="7">
    <location>
        <begin position="8"/>
        <end position="205"/>
    </location>
</feature>
<dbReference type="AlphaFoldDB" id="A0A6T7FFZ8"/>
<sequence length="396" mass="44014">MSDRNQVRDRTLVLRVLVPSLEARLRDKMLEVEEASRQTESSGAPLRGESKGTMSASTTASSGKEGTQIIDLEGVTCEPFEDGSTLWHFHCDGAHYPGRLVNLPCPVEVHKTHDHTMYYKCADVGQALIVYEDENAMDEAESAAGYNQEGFPSYYHSGLTPPMKRVVERRFEAREHKSVAPPRSEVMDVENELIELIEKISTAPAKGKGKGKGKSSALSAAVSKVLDEVVEDVVDYEPWMDDHGRQPKGIEFDDKDVMCTKHPEIWLDPKEVLETTNSAAKKLEEEEKAQDSSDKGKKKKSSGKKDDSQKSPKIKKDGSKKDDKKKSKKKKLEDKISSSPSQKKGIPALKARAEVDQVSQAAAQMSQMEDIEAFLLDDDNFFDFAGDDDFADIQLD</sequence>
<comment type="subcellular location">
    <subcellularLocation>
        <location evidence="1">Nucleus</location>
    </subcellularLocation>
</comment>
<evidence type="ECO:0000256" key="3">
    <source>
        <dbReference type="ARBA" id="ARBA00023015"/>
    </source>
</evidence>
<evidence type="ECO:0000256" key="1">
    <source>
        <dbReference type="ARBA" id="ARBA00004123"/>
    </source>
</evidence>
<dbReference type="InterPro" id="IPR006751">
    <property type="entry name" value="TAFII55_prot_cons_reg"/>
</dbReference>
<organism evidence="8">
    <name type="scientific">Attheya septentrionalis</name>
    <dbReference type="NCBI Taxonomy" id="420275"/>
    <lineage>
        <taxon>Eukaryota</taxon>
        <taxon>Sar</taxon>
        <taxon>Stramenopiles</taxon>
        <taxon>Ochrophyta</taxon>
        <taxon>Bacillariophyta</taxon>
        <taxon>Coscinodiscophyceae</taxon>
        <taxon>Chaetocerotophycidae</taxon>
        <taxon>Chaetocerotales</taxon>
        <taxon>Attheyaceae</taxon>
        <taxon>Attheya</taxon>
    </lineage>
</organism>
<accession>A0A6T7FFZ8</accession>
<feature type="compositionally biased region" description="Low complexity" evidence="6">
    <location>
        <begin position="51"/>
        <end position="64"/>
    </location>
</feature>
<dbReference type="InterPro" id="IPR037817">
    <property type="entry name" value="TAF7"/>
</dbReference>